<dbReference type="Proteomes" id="UP001549749">
    <property type="component" value="Unassembled WGS sequence"/>
</dbReference>
<protein>
    <submittedName>
        <fullName evidence="1">Uncharacterized protein</fullName>
    </submittedName>
</protein>
<organism evidence="1 2">
    <name type="scientific">Chitinophaga defluvii</name>
    <dbReference type="NCBI Taxonomy" id="3163343"/>
    <lineage>
        <taxon>Bacteria</taxon>
        <taxon>Pseudomonadati</taxon>
        <taxon>Bacteroidota</taxon>
        <taxon>Chitinophagia</taxon>
        <taxon>Chitinophagales</taxon>
        <taxon>Chitinophagaceae</taxon>
        <taxon>Chitinophaga</taxon>
    </lineage>
</organism>
<reference evidence="1 2" key="1">
    <citation type="submission" date="2024-06" db="EMBL/GenBank/DDBJ databases">
        <title>Chitinophaga defluvii sp. nov., isolated from municipal sewage.</title>
        <authorList>
            <person name="Zhang L."/>
        </authorList>
    </citation>
    <scope>NUCLEOTIDE SEQUENCE [LARGE SCALE GENOMIC DNA]</scope>
    <source>
        <strain evidence="1 2">H8</strain>
    </source>
</reference>
<accession>A0ABV2TAR2</accession>
<keyword evidence="2" id="KW-1185">Reference proteome</keyword>
<evidence type="ECO:0000313" key="1">
    <source>
        <dbReference type="EMBL" id="MET7000128.1"/>
    </source>
</evidence>
<dbReference type="RefSeq" id="WP_354662688.1">
    <property type="nucleotide sequence ID" value="NZ_JBEXAC010000002.1"/>
</dbReference>
<comment type="caution">
    <text evidence="1">The sequence shown here is derived from an EMBL/GenBank/DDBJ whole genome shotgun (WGS) entry which is preliminary data.</text>
</comment>
<evidence type="ECO:0000313" key="2">
    <source>
        <dbReference type="Proteomes" id="UP001549749"/>
    </source>
</evidence>
<gene>
    <name evidence="1" type="ORF">ABR189_22245</name>
</gene>
<sequence length="84" mass="9314">MFMVALLLAEDKKAVLERVFAKVDTMDLLLLALKQAHVSVSYPIADVSGEVILKLEAAFSQPGQLKSYVGILRYIVENTFTIKT</sequence>
<dbReference type="EMBL" id="JBEXAC010000002">
    <property type="protein sequence ID" value="MET7000128.1"/>
    <property type="molecule type" value="Genomic_DNA"/>
</dbReference>
<name>A0ABV2TAR2_9BACT</name>
<proteinExistence type="predicted"/>